<keyword evidence="2" id="KW-0732">Signal</keyword>
<dbReference type="Pfam" id="PF00497">
    <property type="entry name" value="SBP_bac_3"/>
    <property type="match status" value="1"/>
</dbReference>
<comment type="caution">
    <text evidence="6">The sequence shown here is derived from an EMBL/GenBank/DDBJ whole genome shotgun (WGS) entry which is preliminary data.</text>
</comment>
<organism evidence="6 7">
    <name type="scientific">Nitrincola lacisaponensis</name>
    <dbReference type="NCBI Taxonomy" id="267850"/>
    <lineage>
        <taxon>Bacteria</taxon>
        <taxon>Pseudomonadati</taxon>
        <taxon>Pseudomonadota</taxon>
        <taxon>Gammaproteobacteria</taxon>
        <taxon>Oceanospirillales</taxon>
        <taxon>Oceanospirillaceae</taxon>
        <taxon>Nitrincola</taxon>
    </lineage>
</organism>
<dbReference type="AlphaFoldDB" id="A0A063Y5W4"/>
<gene>
    <name evidence="6" type="ORF">ADINL_1534</name>
</gene>
<dbReference type="SMART" id="SM00062">
    <property type="entry name" value="PBPb"/>
    <property type="match status" value="1"/>
</dbReference>
<dbReference type="Gene3D" id="1.10.287.950">
    <property type="entry name" value="Methyl-accepting chemotaxis protein"/>
    <property type="match status" value="1"/>
</dbReference>
<dbReference type="PRINTS" id="PR00260">
    <property type="entry name" value="CHEMTRNSDUCR"/>
</dbReference>
<keyword evidence="7" id="KW-1185">Reference proteome</keyword>
<evidence type="ECO:0000313" key="6">
    <source>
        <dbReference type="EMBL" id="KDE39897.1"/>
    </source>
</evidence>
<dbReference type="GO" id="GO:0016020">
    <property type="term" value="C:membrane"/>
    <property type="evidence" value="ECO:0007669"/>
    <property type="project" value="InterPro"/>
</dbReference>
<sequence>MLFFSTPSRLDPRDTPTAEWLTAIESAQEDALLNARDLPHFLQQQLQDPSIATVTQPLCAALDRLDALQRHTQHSLGVTRNTLLEIAGKTCEQQDYLLSSRQSVQTGSAEAEHLRTEVEQELQSVHQFFSEQLSRLRGDMNTKAEHAREVIEGIDKIGKTVDLLALNAAIEAARAGEAGAGFAVVADEVRLLARRTRESARNAYEQIDLSPLEQAILELLDRSEARIAELSGQVERSLERLHQLLAGMTDHLDEIDSNNRIINATLEIGSGAGERADQKIHQGRQLISLLVPQATRKTAVQQQWQHTCHQQHIITDPNFDRLSAIRSRGVIRIAIEPDFKGLSFRSDNHAPLQGFDAEMARHFAQSIGVKCEFIEQPWDLCTQLLDCHDHPDETAVDLVWSALPPNPNYEGVAFSEPYVYLPYILARRQGDESIQGIESLQGKVLGCINDPAAFTTLEDAGLRWRSNQQVPGGQIQLSNLLAYTNQSWIHDALCNGTVNAFAVDLPIYYWAATDPQSPWFNRIELLPGNLANEYWHYSVGASNHPASRNLLTAVNQFIQAFRKRPEYRELNQRWMGKVW</sequence>
<evidence type="ECO:0000256" key="2">
    <source>
        <dbReference type="ARBA" id="ARBA00022729"/>
    </source>
</evidence>
<dbReference type="InterPro" id="IPR004089">
    <property type="entry name" value="MCPsignal_dom"/>
</dbReference>
<dbReference type="GO" id="GO:0007165">
    <property type="term" value="P:signal transduction"/>
    <property type="evidence" value="ECO:0007669"/>
    <property type="project" value="UniProtKB-KW"/>
</dbReference>
<keyword evidence="3 4" id="KW-0807">Transducer</keyword>
<evidence type="ECO:0000313" key="7">
    <source>
        <dbReference type="Proteomes" id="UP000027318"/>
    </source>
</evidence>
<dbReference type="PANTHER" id="PTHR35936">
    <property type="entry name" value="MEMBRANE-BOUND LYTIC MUREIN TRANSGLYCOSYLASE F"/>
    <property type="match status" value="1"/>
</dbReference>
<evidence type="ECO:0000256" key="1">
    <source>
        <dbReference type="ARBA" id="ARBA00010333"/>
    </source>
</evidence>
<proteinExistence type="inferred from homology"/>
<dbReference type="SUPFAM" id="SSF58104">
    <property type="entry name" value="Methyl-accepting chemotaxis protein (MCP) signaling domain"/>
    <property type="match status" value="1"/>
</dbReference>
<evidence type="ECO:0000256" key="4">
    <source>
        <dbReference type="PROSITE-ProRule" id="PRU00284"/>
    </source>
</evidence>
<protein>
    <submittedName>
        <fullName evidence="6">Putative methyl-accepting chemotaxis protein</fullName>
    </submittedName>
</protein>
<evidence type="ECO:0000256" key="3">
    <source>
        <dbReference type="ARBA" id="ARBA00023224"/>
    </source>
</evidence>
<dbReference type="Pfam" id="PF00015">
    <property type="entry name" value="MCPsignal"/>
    <property type="match status" value="1"/>
</dbReference>
<dbReference type="PANTHER" id="PTHR35936:SF17">
    <property type="entry name" value="ARGININE-BINDING EXTRACELLULAR PROTEIN ARTP"/>
    <property type="match status" value="1"/>
</dbReference>
<dbReference type="Gene3D" id="3.40.190.10">
    <property type="entry name" value="Periplasmic binding protein-like II"/>
    <property type="match status" value="2"/>
</dbReference>
<feature type="domain" description="Methyl-accepting transducer" evidence="5">
    <location>
        <begin position="139"/>
        <end position="207"/>
    </location>
</feature>
<dbReference type="EMBL" id="JMSZ01000021">
    <property type="protein sequence ID" value="KDE39897.1"/>
    <property type="molecule type" value="Genomic_DNA"/>
</dbReference>
<reference evidence="6 7" key="1">
    <citation type="journal article" date="2005" name="Int. J. Syst. Evol. Microbiol.">
        <title>Nitrincola lacisaponensis gen. nov., sp. nov., a novel alkaliphilic bacterium isolated from an alkaline, saline lake.</title>
        <authorList>
            <person name="Dimitriu P.A."/>
            <person name="Shukla S.K."/>
            <person name="Conradt J."/>
            <person name="Marquez M.C."/>
            <person name="Ventosa A."/>
            <person name="Maglia A."/>
            <person name="Peyton B.M."/>
            <person name="Pinkart H.C."/>
            <person name="Mormile M.R."/>
        </authorList>
    </citation>
    <scope>NUCLEOTIDE SEQUENCE [LARGE SCALE GENOMIC DNA]</scope>
    <source>
        <strain evidence="6 7">4CA</strain>
    </source>
</reference>
<dbReference type="GO" id="GO:0004888">
    <property type="term" value="F:transmembrane signaling receptor activity"/>
    <property type="evidence" value="ECO:0007669"/>
    <property type="project" value="InterPro"/>
</dbReference>
<dbReference type="InterPro" id="IPR001638">
    <property type="entry name" value="Solute-binding_3/MltF_N"/>
</dbReference>
<dbReference type="SMART" id="SM00283">
    <property type="entry name" value="MA"/>
    <property type="match status" value="1"/>
</dbReference>
<accession>A0A063Y5W4</accession>
<comment type="similarity">
    <text evidence="1">Belongs to the bacterial solute-binding protein 3 family.</text>
</comment>
<name>A0A063Y5W4_9GAMM</name>
<dbReference type="RefSeq" id="WP_051632645.1">
    <property type="nucleotide sequence ID" value="NZ_JMSZ01000021.1"/>
</dbReference>
<dbReference type="GO" id="GO:0006935">
    <property type="term" value="P:chemotaxis"/>
    <property type="evidence" value="ECO:0007669"/>
    <property type="project" value="InterPro"/>
</dbReference>
<dbReference type="SUPFAM" id="SSF53850">
    <property type="entry name" value="Periplasmic binding protein-like II"/>
    <property type="match status" value="1"/>
</dbReference>
<evidence type="ECO:0000259" key="5">
    <source>
        <dbReference type="PROSITE" id="PS50111"/>
    </source>
</evidence>
<dbReference type="PROSITE" id="PS50111">
    <property type="entry name" value="CHEMOTAXIS_TRANSDUC_2"/>
    <property type="match status" value="1"/>
</dbReference>
<dbReference type="STRING" id="267850.ADINL_1534"/>
<dbReference type="Proteomes" id="UP000027318">
    <property type="component" value="Unassembled WGS sequence"/>
</dbReference>
<dbReference type="InterPro" id="IPR004090">
    <property type="entry name" value="Chemotax_Me-accpt_rcpt"/>
</dbReference>
<dbReference type="OrthoDB" id="9177152at2"/>